<comment type="caution">
    <text evidence="3">The sequence shown here is derived from an EMBL/GenBank/DDBJ whole genome shotgun (WGS) entry which is preliminary data.</text>
</comment>
<dbReference type="EMBL" id="CASHTH010001692">
    <property type="protein sequence ID" value="CAI8018498.1"/>
    <property type="molecule type" value="Genomic_DNA"/>
</dbReference>
<dbReference type="PANTHER" id="PTHR12461">
    <property type="entry name" value="HYPOXIA-INDUCIBLE FACTOR 1 ALPHA INHIBITOR-RELATED"/>
    <property type="match status" value="1"/>
</dbReference>
<reference evidence="3" key="1">
    <citation type="submission" date="2023-03" db="EMBL/GenBank/DDBJ databases">
        <authorList>
            <person name="Steffen K."/>
            <person name="Cardenas P."/>
        </authorList>
    </citation>
    <scope>NUCLEOTIDE SEQUENCE</scope>
</reference>
<dbReference type="AlphaFoldDB" id="A0AA35RX22"/>
<proteinExistence type="predicted"/>
<keyword evidence="4" id="KW-1185">Reference proteome</keyword>
<evidence type="ECO:0000313" key="3">
    <source>
        <dbReference type="EMBL" id="CAI8018498.1"/>
    </source>
</evidence>
<evidence type="ECO:0000313" key="4">
    <source>
        <dbReference type="Proteomes" id="UP001174909"/>
    </source>
</evidence>
<evidence type="ECO:0000259" key="2">
    <source>
        <dbReference type="Pfam" id="PF13621"/>
    </source>
</evidence>
<accession>A0AA35RX22</accession>
<dbReference type="Proteomes" id="UP001174909">
    <property type="component" value="Unassembled WGS sequence"/>
</dbReference>
<feature type="domain" description="Cupin-like" evidence="2">
    <location>
        <begin position="91"/>
        <end position="298"/>
    </location>
</feature>
<feature type="region of interest" description="Disordered" evidence="1">
    <location>
        <begin position="48"/>
        <end position="73"/>
    </location>
</feature>
<dbReference type="Pfam" id="PF13621">
    <property type="entry name" value="Cupin_8"/>
    <property type="match status" value="1"/>
</dbReference>
<gene>
    <name evidence="3" type="ORF">GBAR_LOCUS11219</name>
</gene>
<dbReference type="SUPFAM" id="SSF51197">
    <property type="entry name" value="Clavaminate synthase-like"/>
    <property type="match status" value="1"/>
</dbReference>
<organism evidence="3 4">
    <name type="scientific">Geodia barretti</name>
    <name type="common">Barrett's horny sponge</name>
    <dbReference type="NCBI Taxonomy" id="519541"/>
    <lineage>
        <taxon>Eukaryota</taxon>
        <taxon>Metazoa</taxon>
        <taxon>Porifera</taxon>
        <taxon>Demospongiae</taxon>
        <taxon>Heteroscleromorpha</taxon>
        <taxon>Tetractinellida</taxon>
        <taxon>Astrophorina</taxon>
        <taxon>Geodiidae</taxon>
        <taxon>Geodia</taxon>
    </lineage>
</organism>
<dbReference type="InterPro" id="IPR041667">
    <property type="entry name" value="Cupin_8"/>
</dbReference>
<evidence type="ECO:0000256" key="1">
    <source>
        <dbReference type="SAM" id="MobiDB-lite"/>
    </source>
</evidence>
<protein>
    <submittedName>
        <fullName evidence="3">Hypoxia-inducible factor 1-alpha inhibitor</fullName>
    </submittedName>
</protein>
<name>A0AA35RX22_GEOBA</name>
<dbReference type="InterPro" id="IPR014710">
    <property type="entry name" value="RmlC-like_jellyroll"/>
</dbReference>
<dbReference type="Gene3D" id="2.60.120.10">
    <property type="entry name" value="Jelly Rolls"/>
    <property type="match status" value="1"/>
</dbReference>
<feature type="region of interest" description="Disordered" evidence="1">
    <location>
        <begin position="1"/>
        <end position="28"/>
    </location>
</feature>
<dbReference type="PANTHER" id="PTHR12461:SF105">
    <property type="entry name" value="HYPOXIA-INDUCIBLE FACTOR 1-ALPHA INHIBITOR"/>
    <property type="match status" value="1"/>
</dbReference>
<sequence>MDGYCSPLHGCITEPSDSSTTDSPNDKVPLTGQLVMSHADFVKSALGSEPQSMGKTEELSITEPPDPTAPAFSLSDVVTGKPRILRGSPDNEFAERLIKSRKPVVVKNSVVSLWAAMDKWNFSYLANNMGTEILEQVKCTDNYLSFDPDRTAPLKLSIALPFTERNMSTSSFFSCIQDPSVCLDGMLGHYYFGSVPESLRGDLNSTRSLYRTEKDFKAGRQFLWISSAGMITHGHFDQDYNFFVQLRGRKRFTLWSPSQHELLCMYPRVHPLWHKSRVNFRAPDLSRFPKLCQVQSPAGCAGTR</sequence>